<dbReference type="Gene3D" id="3.40.50.300">
    <property type="entry name" value="P-loop containing nucleotide triphosphate hydrolases"/>
    <property type="match status" value="1"/>
</dbReference>
<evidence type="ECO:0000256" key="2">
    <source>
        <dbReference type="ARBA" id="ARBA00022448"/>
    </source>
</evidence>
<dbReference type="GO" id="GO:0005524">
    <property type="term" value="F:ATP binding"/>
    <property type="evidence" value="ECO:0007669"/>
    <property type="project" value="UniProtKB-KW"/>
</dbReference>
<evidence type="ECO:0000259" key="10">
    <source>
        <dbReference type="PROSITE" id="PS50929"/>
    </source>
</evidence>
<feature type="transmembrane region" description="Helical" evidence="8">
    <location>
        <begin position="21"/>
        <end position="42"/>
    </location>
</feature>
<dbReference type="FunFam" id="3.40.50.300:FF:000287">
    <property type="entry name" value="Multidrug ABC transporter ATP-binding protein"/>
    <property type="match status" value="1"/>
</dbReference>
<keyword evidence="7 8" id="KW-0472">Membrane</keyword>
<dbReference type="InterPro" id="IPR011527">
    <property type="entry name" value="ABC1_TM_dom"/>
</dbReference>
<dbReference type="GO" id="GO:0034040">
    <property type="term" value="F:ATPase-coupled lipid transmembrane transporter activity"/>
    <property type="evidence" value="ECO:0007669"/>
    <property type="project" value="TreeGrafter"/>
</dbReference>
<dbReference type="EMBL" id="BBVC01000020">
    <property type="protein sequence ID" value="GAO97859.1"/>
    <property type="molecule type" value="Genomic_DNA"/>
</dbReference>
<feature type="transmembrane region" description="Helical" evidence="8">
    <location>
        <begin position="253"/>
        <end position="273"/>
    </location>
</feature>
<evidence type="ECO:0000256" key="3">
    <source>
        <dbReference type="ARBA" id="ARBA00022692"/>
    </source>
</evidence>
<keyword evidence="3 8" id="KW-0812">Transmembrane</keyword>
<dbReference type="InterPro" id="IPR039421">
    <property type="entry name" value="Type_1_exporter"/>
</dbReference>
<evidence type="ECO:0000256" key="4">
    <source>
        <dbReference type="ARBA" id="ARBA00022741"/>
    </source>
</evidence>
<dbReference type="Pfam" id="PF00005">
    <property type="entry name" value="ABC_tran"/>
    <property type="match status" value="1"/>
</dbReference>
<feature type="transmembrane region" description="Helical" evidence="8">
    <location>
        <begin position="285"/>
        <end position="304"/>
    </location>
</feature>
<reference evidence="11 12" key="1">
    <citation type="submission" date="2015-03" db="EMBL/GenBank/DDBJ databases">
        <title>Caedibacter varicaedens, whole genome shotgun sequence.</title>
        <authorList>
            <person name="Suzuki H."/>
            <person name="Dapper A.L."/>
            <person name="Gibson A.K."/>
            <person name="Jackson C."/>
            <person name="Lee H."/>
            <person name="Pejaver V.R."/>
            <person name="Doak T."/>
            <person name="Lynch M."/>
        </authorList>
    </citation>
    <scope>NUCLEOTIDE SEQUENCE [LARGE SCALE GENOMIC DNA]</scope>
</reference>
<dbReference type="PROSITE" id="PS50929">
    <property type="entry name" value="ABC_TM1F"/>
    <property type="match status" value="1"/>
</dbReference>
<dbReference type="SUPFAM" id="SSF52540">
    <property type="entry name" value="P-loop containing nucleoside triphosphate hydrolases"/>
    <property type="match status" value="1"/>
</dbReference>
<dbReference type="PANTHER" id="PTHR24221:SF654">
    <property type="entry name" value="ATP-BINDING CASSETTE SUB-FAMILY B MEMBER 6"/>
    <property type="match status" value="1"/>
</dbReference>
<evidence type="ECO:0000256" key="6">
    <source>
        <dbReference type="ARBA" id="ARBA00022989"/>
    </source>
</evidence>
<dbReference type="SUPFAM" id="SSF90123">
    <property type="entry name" value="ABC transporter transmembrane region"/>
    <property type="match status" value="1"/>
</dbReference>
<dbReference type="GO" id="GO:0005886">
    <property type="term" value="C:plasma membrane"/>
    <property type="evidence" value="ECO:0007669"/>
    <property type="project" value="UniProtKB-SubCell"/>
</dbReference>
<dbReference type="GO" id="GO:0016887">
    <property type="term" value="F:ATP hydrolysis activity"/>
    <property type="evidence" value="ECO:0007669"/>
    <property type="project" value="InterPro"/>
</dbReference>
<evidence type="ECO:0000259" key="9">
    <source>
        <dbReference type="PROSITE" id="PS50893"/>
    </source>
</evidence>
<dbReference type="InterPro" id="IPR036640">
    <property type="entry name" value="ABC1_TM_sf"/>
</dbReference>
<comment type="caution">
    <text evidence="11">The sequence shown here is derived from an EMBL/GenBank/DDBJ whole genome shotgun (WGS) entry which is preliminary data.</text>
</comment>
<keyword evidence="5 11" id="KW-0067">ATP-binding</keyword>
<gene>
    <name evidence="11" type="ORF">Cva_00499</name>
</gene>
<evidence type="ECO:0000313" key="11">
    <source>
        <dbReference type="EMBL" id="GAO97859.1"/>
    </source>
</evidence>
<proteinExistence type="predicted"/>
<dbReference type="AlphaFoldDB" id="A0A0K8MD86"/>
<dbReference type="PROSITE" id="PS00211">
    <property type="entry name" value="ABC_TRANSPORTER_1"/>
    <property type="match status" value="1"/>
</dbReference>
<feature type="transmembrane region" description="Helical" evidence="8">
    <location>
        <begin position="139"/>
        <end position="160"/>
    </location>
</feature>
<dbReference type="PROSITE" id="PS50893">
    <property type="entry name" value="ABC_TRANSPORTER_2"/>
    <property type="match status" value="1"/>
</dbReference>
<feature type="transmembrane region" description="Helical" evidence="8">
    <location>
        <begin position="62"/>
        <end position="79"/>
    </location>
</feature>
<comment type="subcellular location">
    <subcellularLocation>
        <location evidence="1">Cell membrane</location>
        <topology evidence="1">Multi-pass membrane protein</topology>
    </subcellularLocation>
</comment>
<feature type="domain" description="ABC transporter" evidence="9">
    <location>
        <begin position="345"/>
        <end position="579"/>
    </location>
</feature>
<dbReference type="Pfam" id="PF00664">
    <property type="entry name" value="ABC_membrane"/>
    <property type="match status" value="1"/>
</dbReference>
<protein>
    <submittedName>
        <fullName evidence="11">Putative ABC transporter ATP-binding protein</fullName>
    </submittedName>
</protein>
<accession>A0A0K8MD86</accession>
<evidence type="ECO:0000256" key="8">
    <source>
        <dbReference type="SAM" id="Phobius"/>
    </source>
</evidence>
<feature type="transmembrane region" description="Helical" evidence="8">
    <location>
        <begin position="166"/>
        <end position="187"/>
    </location>
</feature>
<sequence length="590" mass="66553">MTVLPKTLYAFILHFLKRQGGSFGFIILTMAFWAINEALYPYFVKVLVNQVESLHPGIESPFHALSFPLLSLALCWFLMEISMRSQGIVALYAWPEFRKNIRESVFVYTQGHAHSYFANHFAGSLANKISELPRACEQIVDTFIMSFFATALAFCISLAVVFQVNVIFGIILISWVAVFIGLTLLYLTKVNTTAEIHAESISTLNGRIVDSLGGMLAVRLFSRFRYELQYLGQYQQDEIRKSKKASWAIEELNIFRGALSFLFMIVMFAALVYGWNHQWVSLGDFSLITITAFNLMGLIWHCAYNITHIVKEIGVAQAAFSLLNSAHSIQDHPQAKPLKVTRGEILFDHVTFHYKRNSNIFENSTVKIEAGQKVGLVGFSGSGKTTFANLILRFYDIHGGQIFIDGQDIASVTQESLREQIAMIPQDPVLFHRTLFENIRYGCLDAPEEKVFEAARKANCDEFIQHLDSGFQTMVGERGIKLSGGQRQRIAIARAILKDAPILIMDEATSALDSVTERLIQDGLRELLKNRTSLLIAHRLSTLKDMDRILVFHKGQIIEDGTVHGLLRKKGHFAQLWHMQSGGFLPEAEV</sequence>
<evidence type="ECO:0000256" key="5">
    <source>
        <dbReference type="ARBA" id="ARBA00022840"/>
    </source>
</evidence>
<keyword evidence="12" id="KW-1185">Reference proteome</keyword>
<dbReference type="InterPro" id="IPR027417">
    <property type="entry name" value="P-loop_NTPase"/>
</dbReference>
<dbReference type="Proteomes" id="UP000036771">
    <property type="component" value="Unassembled WGS sequence"/>
</dbReference>
<organism evidence="11 12">
    <name type="scientific">Caedimonas varicaedens</name>
    <dbReference type="NCBI Taxonomy" id="1629334"/>
    <lineage>
        <taxon>Bacteria</taxon>
        <taxon>Pseudomonadati</taxon>
        <taxon>Pseudomonadota</taxon>
        <taxon>Alphaproteobacteria</taxon>
        <taxon>Holosporales</taxon>
        <taxon>Caedimonadaceae</taxon>
        <taxon>Caedimonas</taxon>
    </lineage>
</organism>
<evidence type="ECO:0000313" key="12">
    <source>
        <dbReference type="Proteomes" id="UP000036771"/>
    </source>
</evidence>
<dbReference type="PANTHER" id="PTHR24221">
    <property type="entry name" value="ATP-BINDING CASSETTE SUB-FAMILY B"/>
    <property type="match status" value="1"/>
</dbReference>
<evidence type="ECO:0000256" key="1">
    <source>
        <dbReference type="ARBA" id="ARBA00004651"/>
    </source>
</evidence>
<keyword evidence="2" id="KW-0813">Transport</keyword>
<feature type="domain" description="ABC transmembrane type-1" evidence="10">
    <location>
        <begin position="25"/>
        <end position="311"/>
    </location>
</feature>
<keyword evidence="4" id="KW-0547">Nucleotide-binding</keyword>
<dbReference type="InterPro" id="IPR017871">
    <property type="entry name" value="ABC_transporter-like_CS"/>
</dbReference>
<dbReference type="Gene3D" id="1.20.1560.10">
    <property type="entry name" value="ABC transporter type 1, transmembrane domain"/>
    <property type="match status" value="1"/>
</dbReference>
<dbReference type="SMART" id="SM00382">
    <property type="entry name" value="AAA"/>
    <property type="match status" value="1"/>
</dbReference>
<dbReference type="STRING" id="1629334.Cva_00499"/>
<dbReference type="InterPro" id="IPR003593">
    <property type="entry name" value="AAA+_ATPase"/>
</dbReference>
<keyword evidence="6 8" id="KW-1133">Transmembrane helix</keyword>
<dbReference type="InterPro" id="IPR003439">
    <property type="entry name" value="ABC_transporter-like_ATP-bd"/>
</dbReference>
<name>A0A0K8MD86_9PROT</name>
<dbReference type="GO" id="GO:0140359">
    <property type="term" value="F:ABC-type transporter activity"/>
    <property type="evidence" value="ECO:0007669"/>
    <property type="project" value="InterPro"/>
</dbReference>
<evidence type="ECO:0000256" key="7">
    <source>
        <dbReference type="ARBA" id="ARBA00023136"/>
    </source>
</evidence>